<evidence type="ECO:0000313" key="5">
    <source>
        <dbReference type="RefSeq" id="XP_028152377.1"/>
    </source>
</evidence>
<reference evidence="5" key="1">
    <citation type="submission" date="2025-04" db="UniProtKB">
        <authorList>
            <consortium name="RefSeq"/>
        </authorList>
    </citation>
    <scope>IDENTIFICATION</scope>
</reference>
<dbReference type="AlphaFoldDB" id="A0A6P7H1N8"/>
<dbReference type="Proteomes" id="UP001652700">
    <property type="component" value="Unplaced"/>
</dbReference>
<keyword evidence="5" id="KW-0808">Transferase</keyword>
<gene>
    <name evidence="5" type="primary">LOC114345788</name>
</gene>
<organism evidence="5">
    <name type="scientific">Diabrotica virgifera virgifera</name>
    <name type="common">western corn rootworm</name>
    <dbReference type="NCBI Taxonomy" id="50390"/>
    <lineage>
        <taxon>Eukaryota</taxon>
        <taxon>Metazoa</taxon>
        <taxon>Ecdysozoa</taxon>
        <taxon>Arthropoda</taxon>
        <taxon>Hexapoda</taxon>
        <taxon>Insecta</taxon>
        <taxon>Pterygota</taxon>
        <taxon>Neoptera</taxon>
        <taxon>Endopterygota</taxon>
        <taxon>Coleoptera</taxon>
        <taxon>Polyphaga</taxon>
        <taxon>Cucujiformia</taxon>
        <taxon>Chrysomeloidea</taxon>
        <taxon>Chrysomelidae</taxon>
        <taxon>Galerucinae</taxon>
        <taxon>Diabroticina</taxon>
        <taxon>Diabroticites</taxon>
        <taxon>Diabrotica</taxon>
    </lineage>
</organism>
<dbReference type="OrthoDB" id="427480at2759"/>
<dbReference type="FunCoup" id="A0A6P7H1N8">
    <property type="interactions" value="157"/>
</dbReference>
<accession>A0A6P7H1N8</accession>
<dbReference type="InterPro" id="IPR011009">
    <property type="entry name" value="Kinase-like_dom_sf"/>
</dbReference>
<dbReference type="PANTHER" id="PTHR43173:SF28">
    <property type="entry name" value="AARF DOMAIN CONTAINING KINASE 5"/>
    <property type="match status" value="1"/>
</dbReference>
<proteinExistence type="inferred from homology"/>
<dbReference type="Gene3D" id="1.10.510.10">
    <property type="entry name" value="Transferase(Phosphotransferase) domain 1"/>
    <property type="match status" value="1"/>
</dbReference>
<keyword evidence="4" id="KW-1185">Reference proteome</keyword>
<dbReference type="CDD" id="cd13969">
    <property type="entry name" value="ADCK1-like"/>
    <property type="match status" value="1"/>
</dbReference>
<keyword evidence="5" id="KW-0418">Kinase</keyword>
<dbReference type="InterPro" id="IPR051130">
    <property type="entry name" value="Mito_struct-func_regulator"/>
</dbReference>
<dbReference type="EnsemblMetazoa" id="XM_050661891.1">
    <property type="protein sequence ID" value="XP_050517848.1"/>
    <property type="gene ID" value="LOC126892368"/>
</dbReference>
<dbReference type="EnsemblMetazoa" id="XM_050661889.1">
    <property type="protein sequence ID" value="XP_050517846.1"/>
    <property type="gene ID" value="LOC126892368"/>
</dbReference>
<evidence type="ECO:0000313" key="4">
    <source>
        <dbReference type="Proteomes" id="UP001652700"/>
    </source>
</evidence>
<dbReference type="PANTHER" id="PTHR43173">
    <property type="entry name" value="ABC1 FAMILY PROTEIN"/>
    <property type="match status" value="1"/>
</dbReference>
<dbReference type="InParanoid" id="A0A6P7H1N8"/>
<dbReference type="EnsemblMetazoa" id="XM_050661890.1">
    <property type="protein sequence ID" value="XP_050517847.1"/>
    <property type="gene ID" value="LOC126892368"/>
</dbReference>
<evidence type="ECO:0000256" key="1">
    <source>
        <dbReference type="ARBA" id="ARBA00009670"/>
    </source>
</evidence>
<dbReference type="InterPro" id="IPR000719">
    <property type="entry name" value="Prot_kinase_dom"/>
</dbReference>
<dbReference type="InterPro" id="IPR045307">
    <property type="entry name" value="ADCK1_dom"/>
</dbReference>
<dbReference type="InterPro" id="IPR004147">
    <property type="entry name" value="ABC1_dom"/>
</dbReference>
<dbReference type="PROSITE" id="PS50011">
    <property type="entry name" value="PROTEIN_KINASE_DOM"/>
    <property type="match status" value="1"/>
</dbReference>
<dbReference type="SUPFAM" id="SSF56112">
    <property type="entry name" value="Protein kinase-like (PK-like)"/>
    <property type="match status" value="1"/>
</dbReference>
<comment type="similarity">
    <text evidence="1">Belongs to the protein kinase superfamily. ADCK protein kinase family.</text>
</comment>
<protein>
    <submittedName>
        <fullName evidence="5">Uncharacterized aarF domain-containing protein kinase 5</fullName>
    </submittedName>
</protein>
<dbReference type="RefSeq" id="XP_028152377.1">
    <property type="nucleotide sequence ID" value="XM_028296576.1"/>
</dbReference>
<dbReference type="GO" id="GO:0005524">
    <property type="term" value="F:ATP binding"/>
    <property type="evidence" value="ECO:0007669"/>
    <property type="project" value="InterPro"/>
</dbReference>
<reference evidence="3" key="2">
    <citation type="submission" date="2025-05" db="UniProtKB">
        <authorList>
            <consortium name="EnsemblMetazoa"/>
        </authorList>
    </citation>
    <scope>IDENTIFICATION</scope>
</reference>
<name>A0A6P7H1N8_DIAVI</name>
<feature type="domain" description="Protein kinase" evidence="2">
    <location>
        <begin position="170"/>
        <end position="482"/>
    </location>
</feature>
<evidence type="ECO:0000259" key="2">
    <source>
        <dbReference type="PROSITE" id="PS50011"/>
    </source>
</evidence>
<dbReference type="Pfam" id="PF03109">
    <property type="entry name" value="ABC1"/>
    <property type="match status" value="1"/>
</dbReference>
<evidence type="ECO:0000313" key="3">
    <source>
        <dbReference type="EnsemblMetazoa" id="XP_050517846.1"/>
    </source>
</evidence>
<dbReference type="GO" id="GO:0004672">
    <property type="term" value="F:protein kinase activity"/>
    <property type="evidence" value="ECO:0007669"/>
    <property type="project" value="InterPro"/>
</dbReference>
<sequence>MSKALRRLLFRGLSQKKTYTVIKYTGIGLVGGTATLAATPIISNCPEENTVINKTNGVLRFLRSIKIGLWISLDYYFSSMGLDESGKSYKFMMSRIHQRSAERLLHGCLVNGGSYIKLGQGLCSMGHILPAEYVETLRCLQDKCLQREEGELKKIFQKDFGKDPEEMFQSIDKEPIAAASIAQVYKAVTKEGEPVAVKVQYIDLQHRFTSDFTTIKMLLKMAGILHPKFDFSWVISDLENTFKQELDFINEGLNGERCARDLQHLKYVHVPKVYWDYTSLRVLVTEYIDGYKISDLENLKKENYSLTDINNKLFEAFGYQIFQTGFVHGDPHPGNVLVRKVNGNAQLVLLDHGLYQEVSAKDRIALSHFWKAIVLRDHRNMMKYSNELGVKDYEVFAEILTQSPLKAQGFQLKVHLSEEDLQHLTEIAKNRFDTVMACLKQMPRSLLLVLRNLNTIRAIAYQHGNPIDRYTTLARTATKSFYGVQSSILKTIVNVPASMYFEIVLQIRKFGRWFTKKTYKFLYYLGLAPDVEMLTSKMRAVNI</sequence>